<feature type="transmembrane region" description="Helical" evidence="7">
    <location>
        <begin position="418"/>
        <end position="441"/>
    </location>
</feature>
<dbReference type="InterPro" id="IPR050367">
    <property type="entry name" value="APC_superfamily"/>
</dbReference>
<feature type="transmembrane region" description="Helical" evidence="7">
    <location>
        <begin position="348"/>
        <end position="369"/>
    </location>
</feature>
<evidence type="ECO:0000256" key="2">
    <source>
        <dbReference type="ARBA" id="ARBA00022475"/>
    </source>
</evidence>
<feature type="transmembrane region" description="Helical" evidence="7">
    <location>
        <begin position="169"/>
        <end position="186"/>
    </location>
</feature>
<dbReference type="PIRSF" id="PIRSF006060">
    <property type="entry name" value="AA_transporter"/>
    <property type="match status" value="1"/>
</dbReference>
<dbReference type="RefSeq" id="WP_204015501.1">
    <property type="nucleotide sequence ID" value="NZ_BOOG01000018.1"/>
</dbReference>
<keyword evidence="5 7" id="KW-0472">Membrane</keyword>
<dbReference type="Pfam" id="PF13520">
    <property type="entry name" value="AA_permease_2"/>
    <property type="match status" value="1"/>
</dbReference>
<feature type="transmembrane region" description="Helical" evidence="7">
    <location>
        <begin position="93"/>
        <end position="117"/>
    </location>
</feature>
<gene>
    <name evidence="8" type="ORF">Mth01_22220</name>
</gene>
<evidence type="ECO:0000313" key="8">
    <source>
        <dbReference type="EMBL" id="GIH69969.1"/>
    </source>
</evidence>
<feature type="transmembrane region" description="Helical" evidence="7">
    <location>
        <begin position="32"/>
        <end position="54"/>
    </location>
</feature>
<dbReference type="GO" id="GO:0022857">
    <property type="term" value="F:transmembrane transporter activity"/>
    <property type="evidence" value="ECO:0007669"/>
    <property type="project" value="InterPro"/>
</dbReference>
<dbReference type="AlphaFoldDB" id="A0A8J3R9Q1"/>
<dbReference type="PANTHER" id="PTHR42770:SF16">
    <property type="entry name" value="AMINO ACID PERMEASE"/>
    <property type="match status" value="1"/>
</dbReference>
<evidence type="ECO:0000256" key="3">
    <source>
        <dbReference type="ARBA" id="ARBA00022692"/>
    </source>
</evidence>
<evidence type="ECO:0000313" key="9">
    <source>
        <dbReference type="Proteomes" id="UP000610966"/>
    </source>
</evidence>
<feature type="transmembrane region" description="Helical" evidence="7">
    <location>
        <begin position="247"/>
        <end position="266"/>
    </location>
</feature>
<name>A0A8J3R9Q1_9ACTN</name>
<comment type="subcellular location">
    <subcellularLocation>
        <location evidence="1">Cell membrane</location>
        <topology evidence="1">Multi-pass membrane protein</topology>
    </subcellularLocation>
</comment>
<keyword evidence="4 7" id="KW-1133">Transmembrane helix</keyword>
<keyword evidence="3 7" id="KW-0812">Transmembrane</keyword>
<evidence type="ECO:0000256" key="5">
    <source>
        <dbReference type="ARBA" id="ARBA00023136"/>
    </source>
</evidence>
<accession>A0A8J3R9Q1</accession>
<dbReference type="PANTHER" id="PTHR42770">
    <property type="entry name" value="AMINO ACID TRANSPORTER-RELATED"/>
    <property type="match status" value="1"/>
</dbReference>
<feature type="region of interest" description="Disordered" evidence="6">
    <location>
        <begin position="1"/>
        <end position="20"/>
    </location>
</feature>
<protein>
    <submittedName>
        <fullName evidence="8">Amino acid permease</fullName>
    </submittedName>
</protein>
<feature type="transmembrane region" description="Helical" evidence="7">
    <location>
        <begin position="453"/>
        <end position="473"/>
    </location>
</feature>
<keyword evidence="9" id="KW-1185">Reference proteome</keyword>
<evidence type="ECO:0000256" key="4">
    <source>
        <dbReference type="ARBA" id="ARBA00022989"/>
    </source>
</evidence>
<feature type="transmembrane region" description="Helical" evidence="7">
    <location>
        <begin position="381"/>
        <end position="406"/>
    </location>
</feature>
<evidence type="ECO:0000256" key="7">
    <source>
        <dbReference type="SAM" id="Phobius"/>
    </source>
</evidence>
<reference evidence="8" key="1">
    <citation type="submission" date="2021-01" db="EMBL/GenBank/DDBJ databases">
        <title>Whole genome shotgun sequence of Sphaerimonospora thailandensis NBRC 107569.</title>
        <authorList>
            <person name="Komaki H."/>
            <person name="Tamura T."/>
        </authorList>
    </citation>
    <scope>NUCLEOTIDE SEQUENCE</scope>
    <source>
        <strain evidence="8">NBRC 107569</strain>
    </source>
</reference>
<proteinExistence type="predicted"/>
<dbReference type="InterPro" id="IPR002293">
    <property type="entry name" value="AA/rel_permease1"/>
</dbReference>
<dbReference type="GO" id="GO:0005886">
    <property type="term" value="C:plasma membrane"/>
    <property type="evidence" value="ECO:0007669"/>
    <property type="project" value="UniProtKB-SubCell"/>
</dbReference>
<feature type="transmembrane region" description="Helical" evidence="7">
    <location>
        <begin position="302"/>
        <end position="327"/>
    </location>
</feature>
<evidence type="ECO:0000256" key="1">
    <source>
        <dbReference type="ARBA" id="ARBA00004651"/>
    </source>
</evidence>
<dbReference type="EMBL" id="BOOG01000018">
    <property type="protein sequence ID" value="GIH69969.1"/>
    <property type="molecule type" value="Genomic_DNA"/>
</dbReference>
<comment type="caution">
    <text evidence="8">The sequence shown here is derived from an EMBL/GenBank/DDBJ whole genome shotgun (WGS) entry which is preliminary data.</text>
</comment>
<dbReference type="Proteomes" id="UP000610966">
    <property type="component" value="Unassembled WGS sequence"/>
</dbReference>
<feature type="transmembrane region" description="Helical" evidence="7">
    <location>
        <begin position="144"/>
        <end position="162"/>
    </location>
</feature>
<evidence type="ECO:0000256" key="6">
    <source>
        <dbReference type="SAM" id="MobiDB-lite"/>
    </source>
</evidence>
<dbReference type="Gene3D" id="1.20.1740.10">
    <property type="entry name" value="Amino acid/polyamine transporter I"/>
    <property type="match status" value="1"/>
</dbReference>
<feature type="transmembrane region" description="Helical" evidence="7">
    <location>
        <begin position="206"/>
        <end position="227"/>
    </location>
</feature>
<sequence length="495" mass="51874">MADEAIAAGRSAPTTTTENHELSRRRIGVAHIVFFVVAASSPLTVAAGGLPLSYATTGVVGIPVIYLVLATVLALFSGGYAAMSRHISNAGAFYAYVAQGLGRIPGVGASFVALVAYNAMQTGLYGLFGFAAAGVITAELGVDIPWWVASLAALLLIAFLGYRRIDLNARVLAVLLICESIIVVVFDASQVASAPAGLTMDAFSWSALTTGAVGAGFCWVMASFMGFESGAIYSEECRDPRRTVGRATYIAVGVIGVFYAFTAWAMGIGAGTGRVIDQAGEHGPDLLFVLGSDAMGPTFGRIGAVFLVTAVFAALLSFHNAVARYFFSLGREGVLPRGLGRTHPRHGSPYVGSVTQTLIAAVVLFVFAIVGDDPTETLFNWFTNLGALGVILLLVITSVSVIGFFLRDPRGENGWGRIVAPSLAALALAVILVLAIINFHALLGTPPDSMLNWLIPSLVLIAGIIGLGYGWWIKENRSDTYHRIGQGTSAPTPLP</sequence>
<keyword evidence="2" id="KW-1003">Cell membrane</keyword>
<feature type="transmembrane region" description="Helical" evidence="7">
    <location>
        <begin position="60"/>
        <end position="81"/>
    </location>
</feature>
<organism evidence="8 9">
    <name type="scientific">Sphaerimonospora thailandensis</name>
    <dbReference type="NCBI Taxonomy" id="795644"/>
    <lineage>
        <taxon>Bacteria</taxon>
        <taxon>Bacillati</taxon>
        <taxon>Actinomycetota</taxon>
        <taxon>Actinomycetes</taxon>
        <taxon>Streptosporangiales</taxon>
        <taxon>Streptosporangiaceae</taxon>
        <taxon>Sphaerimonospora</taxon>
    </lineage>
</organism>